<protein>
    <recommendedName>
        <fullName evidence="2">RNase III domain-containing protein</fullName>
    </recommendedName>
</protein>
<sequence>MDHDEDLEVVQRILNYRFRDITLLSDALTAAGADVDNYEGNRRLAPIGVDVIGLCLDFDAHQKKGKPTLVAQRTTIDKCIRYNPRSGKGSTTVVGKSLAAIIAAAYLDSGNHSDTWGVMHYIGFFIQNQDGINPAMLESNANCEAQFPIMGPLVAQSNISSNVHTSQQNVVRRAAETDPCESQGSKAKVRLSQRFTNDRLEPFLTRESKKCKDLKIAAPEESYYAPDIQMEIAKLVKDTSTELPIKLLLCVATSQSVVVLKKAILGWRTQTGIASWQLSKSASKAEAFQAIENMNQNMMCLTLLRRYYILRLFEDCRGCDMPSLTGFVSVHGNGVLSRKRGNPLNNAENDLTTAMMKEMFPALRPGTQEYDSKRGAVNFYRKLGRKFHMLTSSFGKGILALMPYYDLPGEPDMSISDNQLQSLRESTLVQVIAILERTQGEALRQFSAAAERIVDALIEFPVDCCPVFELEEIAESQILEYPKNSSSLLSLLGLRRHAQIVTDPYPSADESTELGEIGG</sequence>
<dbReference type="Proteomes" id="UP000325558">
    <property type="component" value="Unassembled WGS sequence"/>
</dbReference>
<evidence type="ECO:0000313" key="1">
    <source>
        <dbReference type="EMBL" id="KAE8334596.1"/>
    </source>
</evidence>
<dbReference type="OrthoDB" id="67027at2759"/>
<accession>A0A5N6XQH2</accession>
<gene>
    <name evidence="1" type="ORF">BDV24DRAFT_172220</name>
</gene>
<dbReference type="GO" id="GO:0006396">
    <property type="term" value="P:RNA processing"/>
    <property type="evidence" value="ECO:0007669"/>
    <property type="project" value="InterPro"/>
</dbReference>
<proteinExistence type="predicted"/>
<evidence type="ECO:0008006" key="2">
    <source>
        <dbReference type="Google" id="ProtNLM"/>
    </source>
</evidence>
<dbReference type="InterPro" id="IPR036389">
    <property type="entry name" value="RNase_III_sf"/>
</dbReference>
<dbReference type="SUPFAM" id="SSF69065">
    <property type="entry name" value="RNase III domain-like"/>
    <property type="match status" value="1"/>
</dbReference>
<organism evidence="1">
    <name type="scientific">Aspergillus arachidicola</name>
    <dbReference type="NCBI Taxonomy" id="656916"/>
    <lineage>
        <taxon>Eukaryota</taxon>
        <taxon>Fungi</taxon>
        <taxon>Dikarya</taxon>
        <taxon>Ascomycota</taxon>
        <taxon>Pezizomycotina</taxon>
        <taxon>Eurotiomycetes</taxon>
        <taxon>Eurotiomycetidae</taxon>
        <taxon>Eurotiales</taxon>
        <taxon>Aspergillaceae</taxon>
        <taxon>Aspergillus</taxon>
        <taxon>Aspergillus subgen. Circumdati</taxon>
    </lineage>
</organism>
<reference evidence="1" key="1">
    <citation type="submission" date="2019-04" db="EMBL/GenBank/DDBJ databases">
        <title>Friends and foes A comparative genomics study of 23 Aspergillus species from section Flavi.</title>
        <authorList>
            <consortium name="DOE Joint Genome Institute"/>
            <person name="Kjaerbolling I."/>
            <person name="Vesth T."/>
            <person name="Frisvad J.C."/>
            <person name="Nybo J.L."/>
            <person name="Theobald S."/>
            <person name="Kildgaard S."/>
            <person name="Isbrandt T."/>
            <person name="Kuo A."/>
            <person name="Sato A."/>
            <person name="Lyhne E.K."/>
            <person name="Kogle M.E."/>
            <person name="Wiebenga A."/>
            <person name="Kun R.S."/>
            <person name="Lubbers R.J."/>
            <person name="Makela M.R."/>
            <person name="Barry K."/>
            <person name="Chovatia M."/>
            <person name="Clum A."/>
            <person name="Daum C."/>
            <person name="Haridas S."/>
            <person name="He G."/>
            <person name="LaButti K."/>
            <person name="Lipzen A."/>
            <person name="Mondo S."/>
            <person name="Riley R."/>
            <person name="Salamov A."/>
            <person name="Simmons B.A."/>
            <person name="Magnuson J.K."/>
            <person name="Henrissat B."/>
            <person name="Mortensen U.H."/>
            <person name="Larsen T.O."/>
            <person name="Devries R.P."/>
            <person name="Grigoriev I.V."/>
            <person name="Machida M."/>
            <person name="Baker S.E."/>
            <person name="Andersen M.R."/>
        </authorList>
    </citation>
    <scope>NUCLEOTIDE SEQUENCE</scope>
    <source>
        <strain evidence="1">CBS 117612</strain>
    </source>
</reference>
<name>A0A5N6XQH2_9EURO</name>
<dbReference type="GO" id="GO:0004525">
    <property type="term" value="F:ribonuclease III activity"/>
    <property type="evidence" value="ECO:0007669"/>
    <property type="project" value="InterPro"/>
</dbReference>
<dbReference type="EMBL" id="ML737258">
    <property type="protein sequence ID" value="KAE8334596.1"/>
    <property type="molecule type" value="Genomic_DNA"/>
</dbReference>
<dbReference type="AlphaFoldDB" id="A0A5N6XQH2"/>